<organism evidence="2 3">
    <name type="scientific">Porites lobata</name>
    <dbReference type="NCBI Taxonomy" id="104759"/>
    <lineage>
        <taxon>Eukaryota</taxon>
        <taxon>Metazoa</taxon>
        <taxon>Cnidaria</taxon>
        <taxon>Anthozoa</taxon>
        <taxon>Hexacorallia</taxon>
        <taxon>Scleractinia</taxon>
        <taxon>Fungiina</taxon>
        <taxon>Poritidae</taxon>
        <taxon>Porites</taxon>
    </lineage>
</organism>
<proteinExistence type="predicted"/>
<dbReference type="Proteomes" id="UP001159405">
    <property type="component" value="Unassembled WGS sequence"/>
</dbReference>
<dbReference type="InterPro" id="IPR016197">
    <property type="entry name" value="Chromo-like_dom_sf"/>
</dbReference>
<gene>
    <name evidence="2" type="ORF">PLOB_00015421</name>
</gene>
<reference evidence="2 3" key="1">
    <citation type="submission" date="2022-05" db="EMBL/GenBank/DDBJ databases">
        <authorList>
            <consortium name="Genoscope - CEA"/>
            <person name="William W."/>
        </authorList>
    </citation>
    <scope>NUCLEOTIDE SEQUENCE [LARGE SCALE GENOMIC DNA]</scope>
</reference>
<dbReference type="CDD" id="cd00024">
    <property type="entry name" value="CD_CSD"/>
    <property type="match status" value="1"/>
</dbReference>
<dbReference type="Gene3D" id="2.40.50.40">
    <property type="match status" value="1"/>
</dbReference>
<protein>
    <recommendedName>
        <fullName evidence="1">Chromo domain-containing protein</fullName>
    </recommendedName>
</protein>
<dbReference type="InterPro" id="IPR023780">
    <property type="entry name" value="Chromo_domain"/>
</dbReference>
<feature type="domain" description="Chromo" evidence="1">
    <location>
        <begin position="23"/>
        <end position="55"/>
    </location>
</feature>
<dbReference type="PROSITE" id="PS50013">
    <property type="entry name" value="CHROMO_2"/>
    <property type="match status" value="1"/>
</dbReference>
<dbReference type="SUPFAM" id="SSF54160">
    <property type="entry name" value="Chromo domain-like"/>
    <property type="match status" value="1"/>
</dbReference>
<comment type="caution">
    <text evidence="2">The sequence shown here is derived from an EMBL/GenBank/DDBJ whole genome shotgun (WGS) entry which is preliminary data.</text>
</comment>
<evidence type="ECO:0000259" key="1">
    <source>
        <dbReference type="PROSITE" id="PS50013"/>
    </source>
</evidence>
<dbReference type="EMBL" id="CALNXK010000193">
    <property type="protein sequence ID" value="CAH3174767.1"/>
    <property type="molecule type" value="Genomic_DNA"/>
</dbReference>
<sequence>MMYLDGTFYEPELQKIIKNDDVYRVEKILRKRKRKGVVEYLVRWKGYKDPKFDSWTVSLTGDWEVALTEIHYPHSWNNVQENFGNRFYLRNQELSGVWEALIVPPGHYSSIGDILSKMKGLIENVKRFNDDVTFSYDAFTRKVTVHLQNNVELFFGNIGYLLGFSPDEIISNTSTAERQVDLEYGFHDLFIYCDLIQSQYVGDALVPLLRIVPVEGKVGERVSKSFLRPQYLPVSRKQFETVEVNIKTDTGESYF</sequence>
<dbReference type="SMART" id="SM00298">
    <property type="entry name" value="CHROMO"/>
    <property type="match status" value="1"/>
</dbReference>
<accession>A0ABN8R5W2</accession>
<dbReference type="Pfam" id="PF00385">
    <property type="entry name" value="Chromo"/>
    <property type="match status" value="1"/>
</dbReference>
<evidence type="ECO:0000313" key="2">
    <source>
        <dbReference type="EMBL" id="CAH3174767.1"/>
    </source>
</evidence>
<name>A0ABN8R5W2_9CNID</name>
<evidence type="ECO:0000313" key="3">
    <source>
        <dbReference type="Proteomes" id="UP001159405"/>
    </source>
</evidence>
<keyword evidence="3" id="KW-1185">Reference proteome</keyword>
<dbReference type="InterPro" id="IPR000953">
    <property type="entry name" value="Chromo/chromo_shadow_dom"/>
</dbReference>